<name>A0A6C0IY80_9ZZZZ</name>
<accession>A0A6C0IY80</accession>
<proteinExistence type="predicted"/>
<sequence>MCNPLTHKKPQSEPLSLLVMDSLSQLSYDLLNELLEHDTMKGCEFVLKLTCTTFAECMPKKTRTKMSTVVKSVTLLQWAHEQGCPWNEDDRGHGPGREYRSVLRVGVRGVGRHVTFTRLWCGGWVAFFGITNPNPEERARWRGGSESQGLCRT</sequence>
<protein>
    <submittedName>
        <fullName evidence="1">Uncharacterized protein</fullName>
    </submittedName>
</protein>
<dbReference type="EMBL" id="MN740286">
    <property type="protein sequence ID" value="QHT97992.1"/>
    <property type="molecule type" value="Genomic_DNA"/>
</dbReference>
<organism evidence="1">
    <name type="scientific">viral metagenome</name>
    <dbReference type="NCBI Taxonomy" id="1070528"/>
    <lineage>
        <taxon>unclassified sequences</taxon>
        <taxon>metagenomes</taxon>
        <taxon>organismal metagenomes</taxon>
    </lineage>
</organism>
<dbReference type="AlphaFoldDB" id="A0A6C0IY80"/>
<evidence type="ECO:0000313" key="1">
    <source>
        <dbReference type="EMBL" id="QHT97992.1"/>
    </source>
</evidence>
<reference evidence="1" key="1">
    <citation type="journal article" date="2020" name="Nature">
        <title>Giant virus diversity and host interactions through global metagenomics.</title>
        <authorList>
            <person name="Schulz F."/>
            <person name="Roux S."/>
            <person name="Paez-Espino D."/>
            <person name="Jungbluth S."/>
            <person name="Walsh D.A."/>
            <person name="Denef V.J."/>
            <person name="McMahon K.D."/>
            <person name="Konstantinidis K.T."/>
            <person name="Eloe-Fadrosh E.A."/>
            <person name="Kyrpides N.C."/>
            <person name="Woyke T."/>
        </authorList>
    </citation>
    <scope>NUCLEOTIDE SEQUENCE</scope>
    <source>
        <strain evidence="1">GVMAG-M-3300025626-8</strain>
    </source>
</reference>